<evidence type="ECO:0000313" key="2">
    <source>
        <dbReference type="RefSeq" id="XP_027351237.1"/>
    </source>
</evidence>
<dbReference type="OrthoDB" id="1436782at2759"/>
<dbReference type="PANTHER" id="PTHR15503:SF45">
    <property type="entry name" value="RNA-DIRECTED DNA POLYMERASE HOMOLOG"/>
    <property type="match status" value="1"/>
</dbReference>
<protein>
    <submittedName>
        <fullName evidence="2">Uncharacterized protein LOC113862348</fullName>
    </submittedName>
</protein>
<dbReference type="CDD" id="cd00303">
    <property type="entry name" value="retropepsin_like"/>
    <property type="match status" value="1"/>
</dbReference>
<keyword evidence="1" id="KW-1185">Reference proteome</keyword>
<accession>A0A8B8L4V2</accession>
<reference evidence="1" key="1">
    <citation type="journal article" date="2019" name="Toxins">
        <title>Detection of Abrin-Like and Prepropulchellin-Like Toxin Genes and Transcripts Using Whole Genome Sequencing and Full-Length Transcript Sequencing of Abrus precatorius.</title>
        <authorList>
            <person name="Hovde B.T."/>
            <person name="Daligault H.E."/>
            <person name="Hanschen E.R."/>
            <person name="Kunde Y.A."/>
            <person name="Johnson M.B."/>
            <person name="Starkenburg S.R."/>
            <person name="Johnson S.L."/>
        </authorList>
    </citation>
    <scope>NUCLEOTIDE SEQUENCE [LARGE SCALE GENOMIC DNA]</scope>
</reference>
<dbReference type="SUPFAM" id="SSF50630">
    <property type="entry name" value="Acid proteases"/>
    <property type="match status" value="1"/>
</dbReference>
<reference evidence="2" key="2">
    <citation type="submission" date="2025-08" db="UniProtKB">
        <authorList>
            <consortium name="RefSeq"/>
        </authorList>
    </citation>
    <scope>IDENTIFICATION</scope>
    <source>
        <tissue evidence="2">Young leaves</tissue>
    </source>
</reference>
<sequence>MSGAEAIHSDGLVQGECTINGVSLRVLYDSGATHSFISKNCVRQLKLPISSMIGDLIVSTPAGSSITTSLVCRDCHLLLEGQEFFVNLICLPLSDLDVILGMDWLSANHVMIDCPNKKLVFDSYNVEMTKDETRGSQGA</sequence>
<proteinExistence type="predicted"/>
<dbReference type="RefSeq" id="XP_027351237.1">
    <property type="nucleotide sequence ID" value="XM_027495436.1"/>
</dbReference>
<dbReference type="KEGG" id="aprc:113862348"/>
<organism evidence="1 2">
    <name type="scientific">Abrus precatorius</name>
    <name type="common">Indian licorice</name>
    <name type="synonym">Glycine abrus</name>
    <dbReference type="NCBI Taxonomy" id="3816"/>
    <lineage>
        <taxon>Eukaryota</taxon>
        <taxon>Viridiplantae</taxon>
        <taxon>Streptophyta</taxon>
        <taxon>Embryophyta</taxon>
        <taxon>Tracheophyta</taxon>
        <taxon>Spermatophyta</taxon>
        <taxon>Magnoliopsida</taxon>
        <taxon>eudicotyledons</taxon>
        <taxon>Gunneridae</taxon>
        <taxon>Pentapetalae</taxon>
        <taxon>rosids</taxon>
        <taxon>fabids</taxon>
        <taxon>Fabales</taxon>
        <taxon>Fabaceae</taxon>
        <taxon>Papilionoideae</taxon>
        <taxon>50 kb inversion clade</taxon>
        <taxon>NPAAA clade</taxon>
        <taxon>indigoferoid/millettioid clade</taxon>
        <taxon>Abreae</taxon>
        <taxon>Abrus</taxon>
    </lineage>
</organism>
<dbReference type="InterPro" id="IPR032567">
    <property type="entry name" value="RTL1-rel"/>
</dbReference>
<dbReference type="Proteomes" id="UP000694853">
    <property type="component" value="Unplaced"/>
</dbReference>
<gene>
    <name evidence="2" type="primary">LOC113862348</name>
</gene>
<dbReference type="InterPro" id="IPR021109">
    <property type="entry name" value="Peptidase_aspartic_dom_sf"/>
</dbReference>
<dbReference type="Pfam" id="PF08284">
    <property type="entry name" value="RVP_2"/>
    <property type="match status" value="1"/>
</dbReference>
<dbReference type="Gene3D" id="2.40.70.10">
    <property type="entry name" value="Acid Proteases"/>
    <property type="match status" value="1"/>
</dbReference>
<evidence type="ECO:0000313" key="1">
    <source>
        <dbReference type="Proteomes" id="UP000694853"/>
    </source>
</evidence>
<dbReference type="AlphaFoldDB" id="A0A8B8L4V2"/>
<dbReference type="GeneID" id="113862348"/>
<dbReference type="PANTHER" id="PTHR15503">
    <property type="entry name" value="LDOC1 RELATED"/>
    <property type="match status" value="1"/>
</dbReference>
<name>A0A8B8L4V2_ABRPR</name>